<sequence>MSNSLQHASGPPIPPLSESSSLASDESNHSLISSLISKIREKFSSTNHELVRHLIILHHNKVIYREDTNQASCVITSPALLTDQMFNESHVTPSSSWLPVATSHSEHVEQEQQQFCLSSIEWSDGTKFIITQRLSPSQNTIIATTLHQRQSMILSQIFSNCFLVLRFERMHGVSMSKVLQDAVSFIGEMLEL</sequence>
<feature type="region of interest" description="Disordered" evidence="1">
    <location>
        <begin position="1"/>
        <end position="22"/>
    </location>
</feature>
<name>A0A6A5C6J9_NAEFO</name>
<dbReference type="OrthoDB" id="10379129at2759"/>
<dbReference type="Proteomes" id="UP000444721">
    <property type="component" value="Unassembled WGS sequence"/>
</dbReference>
<dbReference type="EMBL" id="VFQX01000016">
    <property type="protein sequence ID" value="KAF0981115.1"/>
    <property type="molecule type" value="Genomic_DNA"/>
</dbReference>
<reference evidence="2 3" key="1">
    <citation type="journal article" date="2019" name="Sci. Rep.">
        <title>Nanopore sequencing improves the draft genome of the human pathogenic amoeba Naegleria fowleri.</title>
        <authorList>
            <person name="Liechti N."/>
            <person name="Schurch N."/>
            <person name="Bruggmann R."/>
            <person name="Wittwer M."/>
        </authorList>
    </citation>
    <scope>NUCLEOTIDE SEQUENCE [LARGE SCALE GENOMIC DNA]</scope>
    <source>
        <strain evidence="2 3">ATCC 30894</strain>
    </source>
</reference>
<evidence type="ECO:0000256" key="1">
    <source>
        <dbReference type="SAM" id="MobiDB-lite"/>
    </source>
</evidence>
<comment type="caution">
    <text evidence="2">The sequence shown here is derived from an EMBL/GenBank/DDBJ whole genome shotgun (WGS) entry which is preliminary data.</text>
</comment>
<dbReference type="GeneID" id="68120118"/>
<protein>
    <submittedName>
        <fullName evidence="2">Uncharacterized protein</fullName>
    </submittedName>
</protein>
<evidence type="ECO:0000313" key="2">
    <source>
        <dbReference type="EMBL" id="KAF0981115.1"/>
    </source>
</evidence>
<dbReference type="AlphaFoldDB" id="A0A6A5C6J9"/>
<organism evidence="2 3">
    <name type="scientific">Naegleria fowleri</name>
    <name type="common">Brain eating amoeba</name>
    <dbReference type="NCBI Taxonomy" id="5763"/>
    <lineage>
        <taxon>Eukaryota</taxon>
        <taxon>Discoba</taxon>
        <taxon>Heterolobosea</taxon>
        <taxon>Tetramitia</taxon>
        <taxon>Eutetramitia</taxon>
        <taxon>Vahlkampfiidae</taxon>
        <taxon>Naegleria</taxon>
    </lineage>
</organism>
<gene>
    <name evidence="2" type="ORF">FDP41_012903</name>
</gene>
<accession>A0A6A5C6J9</accession>
<dbReference type="VEuPathDB" id="AmoebaDB:NfTy_079490"/>
<dbReference type="RefSeq" id="XP_044565828.1">
    <property type="nucleotide sequence ID" value="XM_044703474.1"/>
</dbReference>
<dbReference type="VEuPathDB" id="AmoebaDB:NF0065830"/>
<dbReference type="VEuPathDB" id="AmoebaDB:FDP41_012903"/>
<evidence type="ECO:0000313" key="3">
    <source>
        <dbReference type="Proteomes" id="UP000444721"/>
    </source>
</evidence>
<keyword evidence="3" id="KW-1185">Reference proteome</keyword>
<proteinExistence type="predicted"/>